<name>A0A0P7UF76_SCLFO</name>
<accession>A0A0P7UF76</accession>
<dbReference type="EMBL" id="JARO02011770">
    <property type="protein sequence ID" value="KPP59662.1"/>
    <property type="molecule type" value="Genomic_DNA"/>
</dbReference>
<protein>
    <submittedName>
        <fullName evidence="1">Uncharacterized protein</fullName>
    </submittedName>
</protein>
<organism evidence="1 2">
    <name type="scientific">Scleropages formosus</name>
    <name type="common">Asian bonytongue</name>
    <name type="synonym">Osteoglossum formosum</name>
    <dbReference type="NCBI Taxonomy" id="113540"/>
    <lineage>
        <taxon>Eukaryota</taxon>
        <taxon>Metazoa</taxon>
        <taxon>Chordata</taxon>
        <taxon>Craniata</taxon>
        <taxon>Vertebrata</taxon>
        <taxon>Euteleostomi</taxon>
        <taxon>Actinopterygii</taxon>
        <taxon>Neopterygii</taxon>
        <taxon>Teleostei</taxon>
        <taxon>Osteoglossocephala</taxon>
        <taxon>Osteoglossomorpha</taxon>
        <taxon>Osteoglossiformes</taxon>
        <taxon>Osteoglossidae</taxon>
        <taxon>Scleropages</taxon>
    </lineage>
</organism>
<evidence type="ECO:0000313" key="1">
    <source>
        <dbReference type="EMBL" id="KPP59662.1"/>
    </source>
</evidence>
<proteinExistence type="predicted"/>
<evidence type="ECO:0000313" key="2">
    <source>
        <dbReference type="Proteomes" id="UP000034805"/>
    </source>
</evidence>
<dbReference type="Proteomes" id="UP000034805">
    <property type="component" value="Unassembled WGS sequence"/>
</dbReference>
<dbReference type="AlphaFoldDB" id="A0A0P7UF76"/>
<gene>
    <name evidence="1" type="ORF">Z043_122394</name>
</gene>
<reference evidence="1 2" key="1">
    <citation type="submission" date="2015-08" db="EMBL/GenBank/DDBJ databases">
        <title>The genome of the Asian arowana (Scleropages formosus).</title>
        <authorList>
            <person name="Tan M.H."/>
            <person name="Gan H.M."/>
            <person name="Croft L.J."/>
            <person name="Austin C.M."/>
        </authorList>
    </citation>
    <scope>NUCLEOTIDE SEQUENCE [LARGE SCALE GENOMIC DNA]</scope>
    <source>
        <strain evidence="1">Aro1</strain>
    </source>
</reference>
<comment type="caution">
    <text evidence="1">The sequence shown here is derived from an EMBL/GenBank/DDBJ whole genome shotgun (WGS) entry which is preliminary data.</text>
</comment>
<sequence length="111" mass="12547">MTQHRLSFWSFAECYQSIPQKISKVFGNKRNPDFLCCFGFDSSSLWLCLSTTSKHETRGTLLMSDQPKGHGKNLVVNLLLLKHPRRGLPSTRVSALLFQRDLPAPVGDMPL</sequence>